<comment type="caution">
    <text evidence="1">The sequence shown here is derived from an EMBL/GenBank/DDBJ whole genome shotgun (WGS) entry which is preliminary data.</text>
</comment>
<proteinExistence type="predicted"/>
<accession>A0ACC3CZZ3</accession>
<sequence>LDKANQLDLDPLHHVDFSTLRRLKFMGDTRFLPVTDRDLLAISRTATRLEEFHITALSSITINGVMAVVKAAQQTLRVLEHSPRSEDGFFHPHPGTPAFEDHICDVLAHCPKLEDLSISVPSMCAALFANPNVKWRGDCQVRALHLCENTHKNKKTGRLAPLSAHERLRHLLDTARRLVVTQKTSTIPVDLAIELFFNDFIFEPHVRKVHGVFAYAGLASGGAWPPPQREDSRKGPYGSTGLYGKEEEESVFEQVEEEEFLRGVGAGWVRVE</sequence>
<reference evidence="1" key="1">
    <citation type="submission" date="2024-09" db="EMBL/GenBank/DDBJ databases">
        <title>Black Yeasts Isolated from many extreme environments.</title>
        <authorList>
            <person name="Coleine C."/>
            <person name="Stajich J.E."/>
            <person name="Selbmann L."/>
        </authorList>
    </citation>
    <scope>NUCLEOTIDE SEQUENCE</scope>
    <source>
        <strain evidence="1">CCFEE 5737</strain>
    </source>
</reference>
<dbReference type="Proteomes" id="UP001186974">
    <property type="component" value="Unassembled WGS sequence"/>
</dbReference>
<gene>
    <name evidence="1" type="ORF">LTS18_009968</name>
</gene>
<organism evidence="1 2">
    <name type="scientific">Coniosporium uncinatum</name>
    <dbReference type="NCBI Taxonomy" id="93489"/>
    <lineage>
        <taxon>Eukaryota</taxon>
        <taxon>Fungi</taxon>
        <taxon>Dikarya</taxon>
        <taxon>Ascomycota</taxon>
        <taxon>Pezizomycotina</taxon>
        <taxon>Dothideomycetes</taxon>
        <taxon>Dothideomycetes incertae sedis</taxon>
        <taxon>Coniosporium</taxon>
    </lineage>
</organism>
<protein>
    <submittedName>
        <fullName evidence="1">Uncharacterized protein</fullName>
    </submittedName>
</protein>
<evidence type="ECO:0000313" key="2">
    <source>
        <dbReference type="Proteomes" id="UP001186974"/>
    </source>
</evidence>
<evidence type="ECO:0000313" key="1">
    <source>
        <dbReference type="EMBL" id="KAK3059826.1"/>
    </source>
</evidence>
<dbReference type="EMBL" id="JAWDJW010009078">
    <property type="protein sequence ID" value="KAK3059826.1"/>
    <property type="molecule type" value="Genomic_DNA"/>
</dbReference>
<name>A0ACC3CZZ3_9PEZI</name>
<feature type="non-terminal residue" evidence="1">
    <location>
        <position position="1"/>
    </location>
</feature>
<keyword evidence="2" id="KW-1185">Reference proteome</keyword>